<reference evidence="6 7" key="1">
    <citation type="submission" date="2018-12" db="EMBL/GenBank/DDBJ databases">
        <authorList>
            <consortium name="Pathogen Informatics"/>
        </authorList>
    </citation>
    <scope>NUCLEOTIDE SEQUENCE [LARGE SCALE GENOMIC DNA]</scope>
    <source>
        <strain evidence="6 7">NCTC9997</strain>
    </source>
</reference>
<keyword evidence="5 6" id="KW-0560">Oxidoreductase</keyword>
<dbReference type="GO" id="GO:0018626">
    <property type="term" value="F:2-halobenzoate 1,2-dioxygenase activity"/>
    <property type="evidence" value="ECO:0007669"/>
    <property type="project" value="UniProtKB-EC"/>
</dbReference>
<keyword evidence="3" id="KW-0058">Aromatic hydrocarbons catabolism</keyword>
<organism evidence="6 7">
    <name type="scientific">Raoultella terrigena</name>
    <name type="common">Klebsiella terrigena</name>
    <dbReference type="NCBI Taxonomy" id="577"/>
    <lineage>
        <taxon>Bacteria</taxon>
        <taxon>Pseudomonadati</taxon>
        <taxon>Pseudomonadota</taxon>
        <taxon>Gammaproteobacteria</taxon>
        <taxon>Enterobacterales</taxon>
        <taxon>Enterobacteriaceae</taxon>
        <taxon>Klebsiella/Raoultella group</taxon>
        <taxon>Raoultella</taxon>
    </lineage>
</organism>
<evidence type="ECO:0000256" key="5">
    <source>
        <dbReference type="ARBA" id="ARBA00023002"/>
    </source>
</evidence>
<comment type="similarity">
    <text evidence="2">Belongs to the bacterial ring-hydroxylating dioxygenase beta subunit family.</text>
</comment>
<dbReference type="OrthoDB" id="7446267at2"/>
<protein>
    <submittedName>
        <fullName evidence="6">Aromatic-ring-hydroxylating dioxygenase, beta subunit</fullName>
        <ecNumber evidence="6">1.14.12.13</ecNumber>
    </submittedName>
</protein>
<gene>
    <name evidence="6" type="primary">cbdB_1</name>
    <name evidence="6" type="ORF">NCTC9997_01258</name>
</gene>
<evidence type="ECO:0000256" key="2">
    <source>
        <dbReference type="ARBA" id="ARBA00009570"/>
    </source>
</evidence>
<dbReference type="RefSeq" id="WP_041147086.1">
    <property type="nucleotide sequence ID" value="NZ_CACSIR010000005.1"/>
</dbReference>
<keyword evidence="7" id="KW-1185">Reference proteome</keyword>
<evidence type="ECO:0000256" key="1">
    <source>
        <dbReference type="ARBA" id="ARBA00005211"/>
    </source>
</evidence>
<evidence type="ECO:0000313" key="7">
    <source>
        <dbReference type="Proteomes" id="UP000267630"/>
    </source>
</evidence>
<dbReference type="GO" id="GO:0019380">
    <property type="term" value="P:3-phenylpropionate catabolic process"/>
    <property type="evidence" value="ECO:0007669"/>
    <property type="project" value="TreeGrafter"/>
</dbReference>
<dbReference type="SUPFAM" id="SSF54427">
    <property type="entry name" value="NTF2-like"/>
    <property type="match status" value="1"/>
</dbReference>
<dbReference type="InterPro" id="IPR000391">
    <property type="entry name" value="Rng_hydr_dOase-bsu"/>
</dbReference>
<name>A0A1V2BNY7_RAOTE</name>
<dbReference type="InterPro" id="IPR032710">
    <property type="entry name" value="NTF2-like_dom_sf"/>
</dbReference>
<keyword evidence="4 6" id="KW-0223">Dioxygenase</keyword>
<dbReference type="Gene3D" id="3.10.450.50">
    <property type="match status" value="1"/>
</dbReference>
<evidence type="ECO:0000256" key="3">
    <source>
        <dbReference type="ARBA" id="ARBA00022797"/>
    </source>
</evidence>
<dbReference type="AlphaFoldDB" id="A0A1V2BNY7"/>
<comment type="pathway">
    <text evidence="1">Aromatic compound metabolism.</text>
</comment>
<dbReference type="Proteomes" id="UP000267630">
    <property type="component" value="Chromosome 3"/>
</dbReference>
<evidence type="ECO:0000313" key="6">
    <source>
        <dbReference type="EMBL" id="VED46962.1"/>
    </source>
</evidence>
<dbReference type="EC" id="1.14.12.13" evidence="6"/>
<dbReference type="PANTHER" id="PTHR41534">
    <property type="entry name" value="BLR3401 PROTEIN"/>
    <property type="match status" value="1"/>
</dbReference>
<accession>A0A1V2BNY7</accession>
<proteinExistence type="inferred from homology"/>
<dbReference type="Pfam" id="PF00866">
    <property type="entry name" value="Ring_hydroxyl_B"/>
    <property type="match status" value="1"/>
</dbReference>
<dbReference type="EMBL" id="LR134253">
    <property type="protein sequence ID" value="VED46962.1"/>
    <property type="molecule type" value="Genomic_DNA"/>
</dbReference>
<dbReference type="PANTHER" id="PTHR41534:SF2">
    <property type="entry name" value="3-PHENYLPROPIONATE_CINNAMIC ACID DIOXYGENASE SUBUNIT BETA"/>
    <property type="match status" value="1"/>
</dbReference>
<sequence length="159" mass="18525">MNPQPILNAAVHFINLEADLLDQGEFREWLTLWQPQGMYIIPVDQQATDFANTLNYAYDNQAMREKRVNRLYSGESISTTPRARTVRMTGRHRLLSADEERVEIRCAQFLYEYRKGNEQHYVADLSYVLKPQGETFLIAQKVVRLINGDDFLHSIGYIL</sequence>
<evidence type="ECO:0000256" key="4">
    <source>
        <dbReference type="ARBA" id="ARBA00022964"/>
    </source>
</evidence>